<organism evidence="9 10">
    <name type="scientific">Umbelopsis vinacea</name>
    <dbReference type="NCBI Taxonomy" id="44442"/>
    <lineage>
        <taxon>Eukaryota</taxon>
        <taxon>Fungi</taxon>
        <taxon>Fungi incertae sedis</taxon>
        <taxon>Mucoromycota</taxon>
        <taxon>Mucoromycotina</taxon>
        <taxon>Umbelopsidomycetes</taxon>
        <taxon>Umbelopsidales</taxon>
        <taxon>Umbelopsidaceae</taxon>
        <taxon>Umbelopsis</taxon>
    </lineage>
</organism>
<dbReference type="GO" id="GO:0042285">
    <property type="term" value="F:xylosyltransferase activity"/>
    <property type="evidence" value="ECO:0007669"/>
    <property type="project" value="TreeGrafter"/>
</dbReference>
<gene>
    <name evidence="9" type="ORF">INT44_000105</name>
</gene>
<evidence type="ECO:0000256" key="1">
    <source>
        <dbReference type="ARBA" id="ARBA00004606"/>
    </source>
</evidence>
<feature type="compositionally biased region" description="Polar residues" evidence="7">
    <location>
        <begin position="14"/>
        <end position="29"/>
    </location>
</feature>
<evidence type="ECO:0000256" key="8">
    <source>
        <dbReference type="SAM" id="Phobius"/>
    </source>
</evidence>
<evidence type="ECO:0000256" key="7">
    <source>
        <dbReference type="SAM" id="MobiDB-lite"/>
    </source>
</evidence>
<dbReference type="GO" id="GO:0015020">
    <property type="term" value="F:glucuronosyltransferase activity"/>
    <property type="evidence" value="ECO:0007669"/>
    <property type="project" value="TreeGrafter"/>
</dbReference>
<comment type="caution">
    <text evidence="9">The sequence shown here is derived from an EMBL/GenBank/DDBJ whole genome shotgun (WGS) entry which is preliminary data.</text>
</comment>
<dbReference type="GO" id="GO:0035269">
    <property type="term" value="P:protein O-linked glycosylation via mannose"/>
    <property type="evidence" value="ECO:0007669"/>
    <property type="project" value="TreeGrafter"/>
</dbReference>
<accession>A0A8H7U7F5</accession>
<dbReference type="InterPro" id="IPR051292">
    <property type="entry name" value="Xyl/GlcA_transferase"/>
</dbReference>
<dbReference type="GO" id="GO:0016020">
    <property type="term" value="C:membrane"/>
    <property type="evidence" value="ECO:0007669"/>
    <property type="project" value="UniProtKB-SubCell"/>
</dbReference>
<keyword evidence="2 8" id="KW-0812">Transmembrane</keyword>
<comment type="subcellular location">
    <subcellularLocation>
        <location evidence="1">Membrane</location>
        <topology evidence="1">Single-pass type II membrane protein</topology>
    </subcellularLocation>
</comment>
<evidence type="ECO:0000256" key="5">
    <source>
        <dbReference type="ARBA" id="ARBA00023136"/>
    </source>
</evidence>
<dbReference type="EMBL" id="JAEPRA010000017">
    <property type="protein sequence ID" value="KAG2173991.1"/>
    <property type="molecule type" value="Genomic_DNA"/>
</dbReference>
<feature type="compositionally biased region" description="Polar residues" evidence="7">
    <location>
        <begin position="46"/>
        <end position="64"/>
    </location>
</feature>
<evidence type="ECO:0000256" key="3">
    <source>
        <dbReference type="ARBA" id="ARBA00022968"/>
    </source>
</evidence>
<dbReference type="Proteomes" id="UP000612746">
    <property type="component" value="Unassembled WGS sequence"/>
</dbReference>
<dbReference type="OrthoDB" id="3056235at2759"/>
<feature type="transmembrane region" description="Helical" evidence="8">
    <location>
        <begin position="149"/>
        <end position="173"/>
    </location>
</feature>
<keyword evidence="10" id="KW-1185">Reference proteome</keyword>
<dbReference type="AlphaFoldDB" id="A0A8H7U7F5"/>
<dbReference type="PANTHER" id="PTHR12270">
    <property type="entry name" value="GLYCOSYLTRANSFERASE-RELATED"/>
    <property type="match status" value="1"/>
</dbReference>
<evidence type="ECO:0008006" key="11">
    <source>
        <dbReference type="Google" id="ProtNLM"/>
    </source>
</evidence>
<feature type="compositionally biased region" description="Basic residues" evidence="7">
    <location>
        <begin position="35"/>
        <end position="45"/>
    </location>
</feature>
<evidence type="ECO:0000256" key="4">
    <source>
        <dbReference type="ARBA" id="ARBA00022989"/>
    </source>
</evidence>
<keyword evidence="4 8" id="KW-1133">Transmembrane helix</keyword>
<keyword evidence="5 8" id="KW-0472">Membrane</keyword>
<keyword evidence="3" id="KW-0735">Signal-anchor</keyword>
<sequence length="585" mass="65493">MTESAATRRGSGAGISSMSPSGNSQATVTRSSSAKSKRGASHQRRSSLTYSPSVTTPESLNTPPLDTILEGSNRYGFGSSKHNGDSYFGDVTKDQQWSARRVLIRAQSYINKFTQPTTPLLPQDKKHSSSAFGGSRKTKGVSRILQSRWIRFLIIFYTSFSVLLTFSHLWAWIFTSSEPQKMYINENWEPKRTYDPDSPFSHLDNMSDVLKFSKIFSNSAFAIEDIQPYYFRATSTPLPEDISLITHITVASWPQLERLAENWQGEFLFEGSDGLCVGNLEVLIWKRASHSAPISATLHIQSKSSPLSPDIADILRDLGTKYRSNIAMSSHVDIHLYFSPPASSPSLALAHNVDRNLARLFARTEFICVVPAGIIPATRIRNTLRTNHKSFLPRLRDGDVLVVPLFTFIEHAAKHSAVPRSKASLLSLVSKGIIGLDDKHWELGNGPTNFERWRNSETLYAVKDYEVHYEPIVIQSRNAQPWCPERFADNEAACLFASYLNGADFWVLPDDFMVKLEPKRGTDLSNFESVIQNRLYAKSHGEMCVHFARQLDSLGLWHTPKAKNAIAQCSRVISSWGKGLIGTPE</sequence>
<proteinExistence type="predicted"/>
<evidence type="ECO:0000313" key="10">
    <source>
        <dbReference type="Proteomes" id="UP000612746"/>
    </source>
</evidence>
<name>A0A8H7U7F5_9FUNG</name>
<reference evidence="9" key="1">
    <citation type="submission" date="2020-12" db="EMBL/GenBank/DDBJ databases">
        <title>Metabolic potential, ecology and presence of endohyphal bacteria is reflected in genomic diversity of Mucoromycotina.</title>
        <authorList>
            <person name="Muszewska A."/>
            <person name="Okrasinska A."/>
            <person name="Steczkiewicz K."/>
            <person name="Drgas O."/>
            <person name="Orlowska M."/>
            <person name="Perlinska-Lenart U."/>
            <person name="Aleksandrzak-Piekarczyk T."/>
            <person name="Szatraj K."/>
            <person name="Zielenkiewicz U."/>
            <person name="Pilsyk S."/>
            <person name="Malc E."/>
            <person name="Mieczkowski P."/>
            <person name="Kruszewska J.S."/>
            <person name="Biernat P."/>
            <person name="Pawlowska J."/>
        </authorList>
    </citation>
    <scope>NUCLEOTIDE SEQUENCE</scope>
    <source>
        <strain evidence="9">WA0000051536</strain>
    </source>
</reference>
<evidence type="ECO:0000256" key="2">
    <source>
        <dbReference type="ARBA" id="ARBA00022692"/>
    </source>
</evidence>
<evidence type="ECO:0000313" key="9">
    <source>
        <dbReference type="EMBL" id="KAG2173991.1"/>
    </source>
</evidence>
<dbReference type="Pfam" id="PF13896">
    <property type="entry name" value="Glyco_transf_49"/>
    <property type="match status" value="1"/>
</dbReference>
<protein>
    <recommendedName>
        <fullName evidence="11">Glycosyltransferase family 49 protein</fullName>
    </recommendedName>
</protein>
<feature type="region of interest" description="Disordered" evidence="7">
    <location>
        <begin position="1"/>
        <end position="66"/>
    </location>
</feature>
<evidence type="ECO:0000256" key="6">
    <source>
        <dbReference type="ARBA" id="ARBA00023180"/>
    </source>
</evidence>
<keyword evidence="6" id="KW-0325">Glycoprotein</keyword>
<dbReference type="PANTHER" id="PTHR12270:SF25">
    <property type="entry name" value="GLYCOSYLTRANSFERASE-LIKE PROTEIN LARGE"/>
    <property type="match status" value="1"/>
</dbReference>